<reference evidence="1 2" key="1">
    <citation type="submission" date="2017-06" db="EMBL/GenBank/DDBJ databases">
        <authorList>
            <consortium name="Pathogen Informatics"/>
        </authorList>
    </citation>
    <scope>NUCLEOTIDE SEQUENCE [LARGE SCALE GENOMIC DNA]</scope>
    <source>
        <strain evidence="1 2">NCTC12947</strain>
    </source>
</reference>
<dbReference type="RefSeq" id="WP_074860713.1">
    <property type="nucleotide sequence ID" value="NZ_CP014227.1"/>
</dbReference>
<accession>A0AAX2GVP8</accession>
<dbReference type="AlphaFoldDB" id="A0AAX2GVP8"/>
<sequence>MNDVSHEQLLEHIQMLEQLNYLCLFDKVDRPILSQIVNKNLSFSFRHKLLKNTLEWFENVPIVASTYSAKDYYLLDSNEYYLQEPER</sequence>
<dbReference type="EMBL" id="LT906449">
    <property type="protein sequence ID" value="SNV05123.1"/>
    <property type="molecule type" value="Genomic_DNA"/>
</dbReference>
<proteinExistence type="predicted"/>
<gene>
    <name evidence="1" type="ORF">SAMEA44541418_00545</name>
</gene>
<protein>
    <submittedName>
        <fullName evidence="1">Uncharacterized protein</fullName>
    </submittedName>
</protein>
<evidence type="ECO:0000313" key="1">
    <source>
        <dbReference type="EMBL" id="SNV05123.1"/>
    </source>
</evidence>
<evidence type="ECO:0000313" key="2">
    <source>
        <dbReference type="Proteomes" id="UP000215539"/>
    </source>
</evidence>
<dbReference type="Proteomes" id="UP000215539">
    <property type="component" value="Chromosome 1"/>
</dbReference>
<name>A0AAX2GVP8_9FLAO</name>
<organism evidence="1 2">
    <name type="scientific">Capnocytophaga haemolytica</name>
    <dbReference type="NCBI Taxonomy" id="45243"/>
    <lineage>
        <taxon>Bacteria</taxon>
        <taxon>Pseudomonadati</taxon>
        <taxon>Bacteroidota</taxon>
        <taxon>Flavobacteriia</taxon>
        <taxon>Flavobacteriales</taxon>
        <taxon>Flavobacteriaceae</taxon>
        <taxon>Capnocytophaga</taxon>
    </lineage>
</organism>